<keyword evidence="1" id="KW-1133">Transmembrane helix</keyword>
<feature type="transmembrane region" description="Helical" evidence="1">
    <location>
        <begin position="182"/>
        <end position="200"/>
    </location>
</feature>
<feature type="transmembrane region" description="Helical" evidence="1">
    <location>
        <begin position="68"/>
        <end position="87"/>
    </location>
</feature>
<name>A0A9D2BQA4_9BACT</name>
<evidence type="ECO:0000259" key="2">
    <source>
        <dbReference type="Pfam" id="PF00892"/>
    </source>
</evidence>
<dbReference type="Pfam" id="PF00892">
    <property type="entry name" value="EamA"/>
    <property type="match status" value="2"/>
</dbReference>
<dbReference type="Gene3D" id="1.10.3730.20">
    <property type="match status" value="1"/>
</dbReference>
<protein>
    <submittedName>
        <fullName evidence="3">DMT family transporter</fullName>
    </submittedName>
</protein>
<comment type="caution">
    <text evidence="3">The sequence shown here is derived from an EMBL/GenBank/DDBJ whole genome shotgun (WGS) entry which is preliminary data.</text>
</comment>
<dbReference type="PANTHER" id="PTHR22911:SF137">
    <property type="entry name" value="SOLUTE CARRIER FAMILY 35 MEMBER G2-RELATED"/>
    <property type="match status" value="1"/>
</dbReference>
<feature type="transmembrane region" description="Helical" evidence="1">
    <location>
        <begin position="212"/>
        <end position="231"/>
    </location>
</feature>
<accession>A0A9D2BQA4</accession>
<dbReference type="AlphaFoldDB" id="A0A9D2BQA4"/>
<feature type="transmembrane region" description="Helical" evidence="1">
    <location>
        <begin position="123"/>
        <end position="140"/>
    </location>
</feature>
<dbReference type="InterPro" id="IPR037185">
    <property type="entry name" value="EmrE-like"/>
</dbReference>
<feature type="transmembrane region" description="Helical" evidence="1">
    <location>
        <begin position="146"/>
        <end position="170"/>
    </location>
</feature>
<evidence type="ECO:0000313" key="3">
    <source>
        <dbReference type="EMBL" id="HIX86442.1"/>
    </source>
</evidence>
<feature type="domain" description="EamA" evidence="2">
    <location>
        <begin position="6"/>
        <end position="139"/>
    </location>
</feature>
<feature type="transmembrane region" description="Helical" evidence="1">
    <location>
        <begin position="93"/>
        <end position="116"/>
    </location>
</feature>
<proteinExistence type="predicted"/>
<reference evidence="3" key="2">
    <citation type="submission" date="2021-04" db="EMBL/GenBank/DDBJ databases">
        <authorList>
            <person name="Gilroy R."/>
        </authorList>
    </citation>
    <scope>NUCLEOTIDE SEQUENCE</scope>
    <source>
        <strain evidence="3">ChiHecec2B26-12326</strain>
    </source>
</reference>
<dbReference type="SUPFAM" id="SSF103481">
    <property type="entry name" value="Multidrug resistance efflux transporter EmrE"/>
    <property type="match status" value="2"/>
</dbReference>
<feature type="transmembrane region" description="Helical" evidence="1">
    <location>
        <begin position="243"/>
        <end position="262"/>
    </location>
</feature>
<dbReference type="PANTHER" id="PTHR22911">
    <property type="entry name" value="ACYL-MALONYL CONDENSING ENZYME-RELATED"/>
    <property type="match status" value="1"/>
</dbReference>
<reference evidence="3" key="1">
    <citation type="journal article" date="2021" name="PeerJ">
        <title>Extensive microbial diversity within the chicken gut microbiome revealed by metagenomics and culture.</title>
        <authorList>
            <person name="Gilroy R."/>
            <person name="Ravi A."/>
            <person name="Getino M."/>
            <person name="Pursley I."/>
            <person name="Horton D.L."/>
            <person name="Alikhan N.F."/>
            <person name="Baker D."/>
            <person name="Gharbi K."/>
            <person name="Hall N."/>
            <person name="Watson M."/>
            <person name="Adriaenssens E.M."/>
            <person name="Foster-Nyarko E."/>
            <person name="Jarju S."/>
            <person name="Secka A."/>
            <person name="Antonio M."/>
            <person name="Oren A."/>
            <person name="Chaudhuri R.R."/>
            <person name="La Ragione R."/>
            <person name="Hildebrand F."/>
            <person name="Pallen M.J."/>
        </authorList>
    </citation>
    <scope>NUCLEOTIDE SEQUENCE</scope>
    <source>
        <strain evidence="3">ChiHecec2B26-12326</strain>
    </source>
</reference>
<evidence type="ECO:0000313" key="4">
    <source>
        <dbReference type="Proteomes" id="UP000823847"/>
    </source>
</evidence>
<organism evidence="3 4">
    <name type="scientific">Candidatus Parabacteroides intestinigallinarum</name>
    <dbReference type="NCBI Taxonomy" id="2838722"/>
    <lineage>
        <taxon>Bacteria</taxon>
        <taxon>Pseudomonadati</taxon>
        <taxon>Bacteroidota</taxon>
        <taxon>Bacteroidia</taxon>
        <taxon>Bacteroidales</taxon>
        <taxon>Tannerellaceae</taxon>
        <taxon>Parabacteroides</taxon>
    </lineage>
</organism>
<dbReference type="EMBL" id="DXEN01000056">
    <property type="protein sequence ID" value="HIX86442.1"/>
    <property type="molecule type" value="Genomic_DNA"/>
</dbReference>
<sequence>MNEKVKGYLLGVIAAASYGMNPLFALPLYQNGMDPDSVLFFRYLFAIPIVAIMIKSRGRDFRLSRKSILPLIIMGLMLSFSSLALFLSYTYMAAGIASTLLFVYPIMVALIMAFFFKEKISKLTIACILLALTGIALLYKSDGGEVLSTVGILLVMSSSLSYALYIVGVNRPGLKEIATVKLTFYVLLFGFSLFLVRVNFGQTLMIPEDWHLWANLLALALFPTAISFLCTTMAIQYIGSTPTAILGALEPLTAVFIGVTLFGEPFTFRLACGILLIVSAVTLIIAGGSITSHLVRFRKLFPRLPLKRRHHAGA</sequence>
<keyword evidence="1" id="KW-0812">Transmembrane</keyword>
<feature type="domain" description="EamA" evidence="2">
    <location>
        <begin position="150"/>
        <end position="285"/>
    </location>
</feature>
<dbReference type="GO" id="GO:0016020">
    <property type="term" value="C:membrane"/>
    <property type="evidence" value="ECO:0007669"/>
    <property type="project" value="InterPro"/>
</dbReference>
<feature type="transmembrane region" description="Helical" evidence="1">
    <location>
        <begin position="268"/>
        <end position="295"/>
    </location>
</feature>
<gene>
    <name evidence="3" type="ORF">H9848_07530</name>
</gene>
<feature type="transmembrane region" description="Helical" evidence="1">
    <location>
        <begin position="38"/>
        <end position="56"/>
    </location>
</feature>
<dbReference type="Proteomes" id="UP000823847">
    <property type="component" value="Unassembled WGS sequence"/>
</dbReference>
<evidence type="ECO:0000256" key="1">
    <source>
        <dbReference type="SAM" id="Phobius"/>
    </source>
</evidence>
<feature type="transmembrane region" description="Helical" evidence="1">
    <location>
        <begin position="7"/>
        <end position="26"/>
    </location>
</feature>
<dbReference type="InterPro" id="IPR000620">
    <property type="entry name" value="EamA_dom"/>
</dbReference>
<keyword evidence="1" id="KW-0472">Membrane</keyword>